<evidence type="ECO:0000256" key="1">
    <source>
        <dbReference type="SAM" id="MobiDB-lite"/>
    </source>
</evidence>
<feature type="compositionally biased region" description="Basic and acidic residues" evidence="1">
    <location>
        <begin position="278"/>
        <end position="290"/>
    </location>
</feature>
<dbReference type="EMBL" id="LZLC01000260">
    <property type="protein sequence ID" value="OBJ35704.1"/>
    <property type="molecule type" value="Genomic_DNA"/>
</dbReference>
<keyword evidence="2" id="KW-0472">Membrane</keyword>
<dbReference type="AlphaFoldDB" id="A0A1A3GJZ1"/>
<keyword evidence="2" id="KW-0812">Transmembrane</keyword>
<evidence type="ECO:0000313" key="4">
    <source>
        <dbReference type="Proteomes" id="UP000093898"/>
    </source>
</evidence>
<proteinExistence type="predicted"/>
<dbReference type="OrthoDB" id="4563217at2"/>
<feature type="transmembrane region" description="Helical" evidence="2">
    <location>
        <begin position="25"/>
        <end position="47"/>
    </location>
</feature>
<evidence type="ECO:0000256" key="2">
    <source>
        <dbReference type="SAM" id="Phobius"/>
    </source>
</evidence>
<evidence type="ECO:0008006" key="5">
    <source>
        <dbReference type="Google" id="ProtNLM"/>
    </source>
</evidence>
<keyword evidence="2" id="KW-1133">Transmembrane helix</keyword>
<dbReference type="InterPro" id="IPR051082">
    <property type="entry name" value="Pentapeptide-BTB/POZ_domain"/>
</dbReference>
<protein>
    <recommendedName>
        <fullName evidence="5">Pentapeptide repeat-containing protein</fullName>
    </recommendedName>
</protein>
<dbReference type="Gene3D" id="2.160.20.80">
    <property type="entry name" value="E3 ubiquitin-protein ligase SopA"/>
    <property type="match status" value="1"/>
</dbReference>
<organism evidence="3 4">
    <name type="scientific">Mycolicibacterium mucogenicum</name>
    <name type="common">Mycobacterium mucogenicum</name>
    <dbReference type="NCBI Taxonomy" id="56689"/>
    <lineage>
        <taxon>Bacteria</taxon>
        <taxon>Bacillati</taxon>
        <taxon>Actinomycetota</taxon>
        <taxon>Actinomycetes</taxon>
        <taxon>Mycobacteriales</taxon>
        <taxon>Mycobacteriaceae</taxon>
        <taxon>Mycolicibacterium</taxon>
    </lineage>
</organism>
<name>A0A1A3GJZ1_MYCMU</name>
<sequence length="305" mass="32473">MGRPVTKPNPLRRMWSFFTKPDPPWWIPATATALFIVVAVVGAMAIVDDRRADRDNVQHEADQNQAQVLENLRFVREYANSQRQSAAATNAGGGPCPPSRHLSAAVRQSFESINLSGQNLAFLQLPNTNFARANMDGGRLVGVVLTPNVDLAGASLIEAILVDGDLSEASLVNTDLTNADLHGARLCGANLAGAKLAGANLSNAVLTGIDFSDANGTWIAQEGTPDVGFVVHGKVNLSRADLAGADLTGASNLDAAMLYDIYYDNTTKWPAGFSPQPSREKRCVRADKFSNPDSPCLEGEEGASR</sequence>
<dbReference type="SUPFAM" id="SSF141571">
    <property type="entry name" value="Pentapeptide repeat-like"/>
    <property type="match status" value="1"/>
</dbReference>
<accession>A0A1A3GJZ1</accession>
<dbReference type="Pfam" id="PF00805">
    <property type="entry name" value="Pentapeptide"/>
    <property type="match status" value="4"/>
</dbReference>
<dbReference type="PANTHER" id="PTHR14136">
    <property type="entry name" value="BTB_POZ DOMAIN-CONTAINING PROTEIN KCTD9"/>
    <property type="match status" value="1"/>
</dbReference>
<feature type="region of interest" description="Disordered" evidence="1">
    <location>
        <begin position="273"/>
        <end position="305"/>
    </location>
</feature>
<evidence type="ECO:0000313" key="3">
    <source>
        <dbReference type="EMBL" id="OBJ35704.1"/>
    </source>
</evidence>
<dbReference type="InterPro" id="IPR001646">
    <property type="entry name" value="5peptide_repeat"/>
</dbReference>
<gene>
    <name evidence="3" type="ORF">A5630_08855</name>
</gene>
<dbReference type="Proteomes" id="UP000093898">
    <property type="component" value="Unassembled WGS sequence"/>
</dbReference>
<dbReference type="PANTHER" id="PTHR14136:SF17">
    <property type="entry name" value="BTB_POZ DOMAIN-CONTAINING PROTEIN KCTD9"/>
    <property type="match status" value="1"/>
</dbReference>
<reference evidence="3 4" key="1">
    <citation type="submission" date="2016-06" db="EMBL/GenBank/DDBJ databases">
        <authorList>
            <person name="Kjaerup R.B."/>
            <person name="Dalgaard T.S."/>
            <person name="Juul-Madsen H.R."/>
        </authorList>
    </citation>
    <scope>NUCLEOTIDE SEQUENCE [LARGE SCALE GENOMIC DNA]</scope>
    <source>
        <strain evidence="3 4">1127319.6</strain>
    </source>
</reference>
<comment type="caution">
    <text evidence="3">The sequence shown here is derived from an EMBL/GenBank/DDBJ whole genome shotgun (WGS) entry which is preliminary data.</text>
</comment>